<keyword evidence="1" id="KW-0812">Transmembrane</keyword>
<sequence length="197" mass="20439">MMTSVARLTLFLLISFAHIGLSAFTETTKSGKDYVEPNSAGTWCYYPAAKSNLDVACVGKQAEFLSVMDAHLAQGVSISYYGANNQRLGGAEYPVKTTSGKVYLCLSGRAGDGTYKTECELSTLDNRFGGSSPCALAVSQKTVTDGCYVPGGASAPAPSGGSTSSPLTSGTVSALWSALVHKSILLGLSLVFLLVVN</sequence>
<dbReference type="HOGENOM" id="CLU_090715_0_0_1"/>
<dbReference type="EMBL" id="KN838602">
    <property type="protein sequence ID" value="KIK01752.1"/>
    <property type="molecule type" value="Genomic_DNA"/>
</dbReference>
<feature type="transmembrane region" description="Helical" evidence="1">
    <location>
        <begin position="174"/>
        <end position="196"/>
    </location>
</feature>
<feature type="signal peptide" evidence="2">
    <location>
        <begin position="1"/>
        <end position="22"/>
    </location>
</feature>
<accession>A0A0C9XVT4</accession>
<feature type="chain" id="PRO_5002223010" evidence="2">
    <location>
        <begin position="23"/>
        <end position="197"/>
    </location>
</feature>
<proteinExistence type="predicted"/>
<dbReference type="OrthoDB" id="2951040at2759"/>
<keyword evidence="1" id="KW-0472">Membrane</keyword>
<name>A0A0C9XVT4_9AGAR</name>
<reference evidence="4" key="2">
    <citation type="submission" date="2015-01" db="EMBL/GenBank/DDBJ databases">
        <title>Evolutionary Origins and Diversification of the Mycorrhizal Mutualists.</title>
        <authorList>
            <consortium name="DOE Joint Genome Institute"/>
            <consortium name="Mycorrhizal Genomics Consortium"/>
            <person name="Kohler A."/>
            <person name="Kuo A."/>
            <person name="Nagy L.G."/>
            <person name="Floudas D."/>
            <person name="Copeland A."/>
            <person name="Barry K.W."/>
            <person name="Cichocki N."/>
            <person name="Veneault-Fourrey C."/>
            <person name="LaButti K."/>
            <person name="Lindquist E.A."/>
            <person name="Lipzen A."/>
            <person name="Lundell T."/>
            <person name="Morin E."/>
            <person name="Murat C."/>
            <person name="Riley R."/>
            <person name="Ohm R."/>
            <person name="Sun H."/>
            <person name="Tunlid A."/>
            <person name="Henrissat B."/>
            <person name="Grigoriev I.V."/>
            <person name="Hibbett D.S."/>
            <person name="Martin F."/>
        </authorList>
    </citation>
    <scope>NUCLEOTIDE SEQUENCE [LARGE SCALE GENOMIC DNA]</scope>
    <source>
        <strain evidence="4">LaAM-08-1</strain>
    </source>
</reference>
<dbReference type="AlphaFoldDB" id="A0A0C9XVT4"/>
<evidence type="ECO:0000256" key="2">
    <source>
        <dbReference type="SAM" id="SignalP"/>
    </source>
</evidence>
<evidence type="ECO:0000313" key="4">
    <source>
        <dbReference type="Proteomes" id="UP000054477"/>
    </source>
</evidence>
<reference evidence="3 4" key="1">
    <citation type="submission" date="2014-04" db="EMBL/GenBank/DDBJ databases">
        <authorList>
            <consortium name="DOE Joint Genome Institute"/>
            <person name="Kuo A."/>
            <person name="Kohler A."/>
            <person name="Nagy L.G."/>
            <person name="Floudas D."/>
            <person name="Copeland A."/>
            <person name="Barry K.W."/>
            <person name="Cichocki N."/>
            <person name="Veneault-Fourrey C."/>
            <person name="LaButti K."/>
            <person name="Lindquist E.A."/>
            <person name="Lipzen A."/>
            <person name="Lundell T."/>
            <person name="Morin E."/>
            <person name="Murat C."/>
            <person name="Sun H."/>
            <person name="Tunlid A."/>
            <person name="Henrissat B."/>
            <person name="Grigoriev I.V."/>
            <person name="Hibbett D.S."/>
            <person name="Martin F."/>
            <person name="Nordberg H.P."/>
            <person name="Cantor M.N."/>
            <person name="Hua S.X."/>
        </authorList>
    </citation>
    <scope>NUCLEOTIDE SEQUENCE [LARGE SCALE GENOMIC DNA]</scope>
    <source>
        <strain evidence="3 4">LaAM-08-1</strain>
    </source>
</reference>
<dbReference type="Proteomes" id="UP000054477">
    <property type="component" value="Unassembled WGS sequence"/>
</dbReference>
<keyword evidence="4" id="KW-1185">Reference proteome</keyword>
<evidence type="ECO:0000313" key="3">
    <source>
        <dbReference type="EMBL" id="KIK01752.1"/>
    </source>
</evidence>
<protein>
    <submittedName>
        <fullName evidence="3">Uncharacterized protein</fullName>
    </submittedName>
</protein>
<keyword evidence="1" id="KW-1133">Transmembrane helix</keyword>
<gene>
    <name evidence="3" type="ORF">K443DRAFT_550687</name>
</gene>
<evidence type="ECO:0000256" key="1">
    <source>
        <dbReference type="SAM" id="Phobius"/>
    </source>
</evidence>
<organism evidence="3 4">
    <name type="scientific">Laccaria amethystina LaAM-08-1</name>
    <dbReference type="NCBI Taxonomy" id="1095629"/>
    <lineage>
        <taxon>Eukaryota</taxon>
        <taxon>Fungi</taxon>
        <taxon>Dikarya</taxon>
        <taxon>Basidiomycota</taxon>
        <taxon>Agaricomycotina</taxon>
        <taxon>Agaricomycetes</taxon>
        <taxon>Agaricomycetidae</taxon>
        <taxon>Agaricales</taxon>
        <taxon>Agaricineae</taxon>
        <taxon>Hydnangiaceae</taxon>
        <taxon>Laccaria</taxon>
    </lineage>
</organism>
<keyword evidence="2" id="KW-0732">Signal</keyword>